<dbReference type="KEGG" id="sbd:ATN00_09960"/>
<sequence length="280" mass="29416">MADSIRKIGFIGLGSMGGDQARELAKLQLDLTVYDVFPQALAKFEGRAKLAGSMAEVGQDADVVGICVRDDAQVLECVDALLPAMKRGAILLIHSTIKPKTAQNIAERAAAVGVEVIDAPVTRTEMTKDGPFVFCMTGGDEALAARVQPVLDAFSTNTMHIGPLGSAMALKICNNLVSWCGIMLGIEVADVAEASGVPMDKLLTVMKRNGNLTPPMAGFVDFRNNPGDAARRAFFASQAGIGEKDLSLAEELAASANAASPLTSHSKTLVKKKLLAICES</sequence>
<accession>A0A0S3EYX0</accession>
<evidence type="ECO:0000256" key="2">
    <source>
        <dbReference type="PIRSR" id="PIRSR000103-1"/>
    </source>
</evidence>
<dbReference type="Pfam" id="PF03446">
    <property type="entry name" value="NAD_binding_2"/>
    <property type="match status" value="1"/>
</dbReference>
<keyword evidence="5" id="KW-1185">Reference proteome</keyword>
<evidence type="ECO:0000313" key="5">
    <source>
        <dbReference type="Proteomes" id="UP000056968"/>
    </source>
</evidence>
<dbReference type="GO" id="GO:0016491">
    <property type="term" value="F:oxidoreductase activity"/>
    <property type="evidence" value="ECO:0007669"/>
    <property type="project" value="UniProtKB-KW"/>
</dbReference>
<proteinExistence type="predicted"/>
<keyword evidence="1" id="KW-0560">Oxidoreductase</keyword>
<dbReference type="AlphaFoldDB" id="A0A0S3EYX0"/>
<protein>
    <recommendedName>
        <fullName evidence="3">6-phosphogluconate dehydrogenase NADP-binding domain-containing protein</fullName>
    </recommendedName>
</protein>
<dbReference type="InterPro" id="IPR013328">
    <property type="entry name" value="6PGD_dom2"/>
</dbReference>
<dbReference type="Proteomes" id="UP000056968">
    <property type="component" value="Chromosome"/>
</dbReference>
<reference evidence="4 5" key="1">
    <citation type="submission" date="2015-11" db="EMBL/GenBank/DDBJ databases">
        <title>A Two-component Flavoprotein Monooxygenase System MeaXY Responsible for para-Hydroxylation of 2-Methyl-6-ethylaniline and 2,6-Diethylaniline in Sphingobium baderi DE-13.</title>
        <authorList>
            <person name="Cheng M."/>
            <person name="Meng Q."/>
            <person name="Yang Y."/>
            <person name="Chu C."/>
            <person name="Yan X."/>
            <person name="He J."/>
            <person name="Li S."/>
        </authorList>
    </citation>
    <scope>NUCLEOTIDE SEQUENCE [LARGE SCALE GENOMIC DNA]</scope>
    <source>
        <strain evidence="4 5">DE-13</strain>
    </source>
</reference>
<gene>
    <name evidence="4" type="ORF">ATN00_09960</name>
</gene>
<dbReference type="PANTHER" id="PTHR43060">
    <property type="entry name" value="3-HYDROXYISOBUTYRATE DEHYDROGENASE-LIKE 1, MITOCHONDRIAL-RELATED"/>
    <property type="match status" value="1"/>
</dbReference>
<dbReference type="GO" id="GO:0050661">
    <property type="term" value="F:NADP binding"/>
    <property type="evidence" value="ECO:0007669"/>
    <property type="project" value="InterPro"/>
</dbReference>
<dbReference type="OrthoDB" id="9812907at2"/>
<dbReference type="STRING" id="1332080.ATN00_09960"/>
<dbReference type="InterPro" id="IPR015815">
    <property type="entry name" value="HIBADH-related"/>
</dbReference>
<feature type="domain" description="6-phosphogluconate dehydrogenase NADP-binding" evidence="3">
    <location>
        <begin position="7"/>
        <end position="162"/>
    </location>
</feature>
<dbReference type="SUPFAM" id="SSF51735">
    <property type="entry name" value="NAD(P)-binding Rossmann-fold domains"/>
    <property type="match status" value="1"/>
</dbReference>
<evidence type="ECO:0000259" key="3">
    <source>
        <dbReference type="Pfam" id="PF03446"/>
    </source>
</evidence>
<dbReference type="InterPro" id="IPR036291">
    <property type="entry name" value="NAD(P)-bd_dom_sf"/>
</dbReference>
<dbReference type="RefSeq" id="WP_062064328.1">
    <property type="nucleotide sequence ID" value="NZ_CP013264.1"/>
</dbReference>
<name>A0A0S3EYX0_9SPHN</name>
<evidence type="ECO:0000256" key="1">
    <source>
        <dbReference type="ARBA" id="ARBA00023002"/>
    </source>
</evidence>
<dbReference type="PIRSF" id="PIRSF000103">
    <property type="entry name" value="HIBADH"/>
    <property type="match status" value="1"/>
</dbReference>
<organism evidence="4 5">
    <name type="scientific">Sphingobium baderi</name>
    <dbReference type="NCBI Taxonomy" id="1332080"/>
    <lineage>
        <taxon>Bacteria</taxon>
        <taxon>Pseudomonadati</taxon>
        <taxon>Pseudomonadota</taxon>
        <taxon>Alphaproteobacteria</taxon>
        <taxon>Sphingomonadales</taxon>
        <taxon>Sphingomonadaceae</taxon>
        <taxon>Sphingobium</taxon>
    </lineage>
</organism>
<dbReference type="EMBL" id="CP013264">
    <property type="protein sequence ID" value="ALR20582.1"/>
    <property type="molecule type" value="Genomic_DNA"/>
</dbReference>
<dbReference type="PANTHER" id="PTHR43060:SF15">
    <property type="entry name" value="3-HYDROXYISOBUTYRATE DEHYDROGENASE-LIKE 1, MITOCHONDRIAL-RELATED"/>
    <property type="match status" value="1"/>
</dbReference>
<dbReference type="InterPro" id="IPR008927">
    <property type="entry name" value="6-PGluconate_DH-like_C_sf"/>
</dbReference>
<dbReference type="InterPro" id="IPR006115">
    <property type="entry name" value="6PGDH_NADP-bd"/>
</dbReference>
<dbReference type="Gene3D" id="1.10.1040.10">
    <property type="entry name" value="N-(1-d-carboxylethyl)-l-norvaline Dehydrogenase, domain 2"/>
    <property type="match status" value="1"/>
</dbReference>
<evidence type="ECO:0000313" key="4">
    <source>
        <dbReference type="EMBL" id="ALR20582.1"/>
    </source>
</evidence>
<feature type="active site" evidence="2">
    <location>
        <position position="171"/>
    </location>
</feature>
<dbReference type="Gene3D" id="3.40.50.720">
    <property type="entry name" value="NAD(P)-binding Rossmann-like Domain"/>
    <property type="match status" value="1"/>
</dbReference>
<dbReference type="SUPFAM" id="SSF48179">
    <property type="entry name" value="6-phosphogluconate dehydrogenase C-terminal domain-like"/>
    <property type="match status" value="1"/>
</dbReference>